<protein>
    <submittedName>
        <fullName evidence="1">Uncharacterized protein</fullName>
    </submittedName>
</protein>
<sequence length="65" mass="7736">MSWVMIPQKYYDMMEEMRPTYNSLIMGGADEKQIFKWLGEQIQYLYREGYPGVLVCSELSEMLVD</sequence>
<organism evidence="1">
    <name type="scientific">marine sediment metagenome</name>
    <dbReference type="NCBI Taxonomy" id="412755"/>
    <lineage>
        <taxon>unclassified sequences</taxon>
        <taxon>metagenomes</taxon>
        <taxon>ecological metagenomes</taxon>
    </lineage>
</organism>
<accession>X1A0S1</accession>
<comment type="caution">
    <text evidence="1">The sequence shown here is derived from an EMBL/GenBank/DDBJ whole genome shotgun (WGS) entry which is preliminary data.</text>
</comment>
<dbReference type="EMBL" id="BART01009150">
    <property type="protein sequence ID" value="GAG63742.1"/>
    <property type="molecule type" value="Genomic_DNA"/>
</dbReference>
<dbReference type="AlphaFoldDB" id="X1A0S1"/>
<reference evidence="1" key="1">
    <citation type="journal article" date="2014" name="Front. Microbiol.">
        <title>High frequency of phylogenetically diverse reductive dehalogenase-homologous genes in deep subseafloor sedimentary metagenomes.</title>
        <authorList>
            <person name="Kawai M."/>
            <person name="Futagami T."/>
            <person name="Toyoda A."/>
            <person name="Takaki Y."/>
            <person name="Nishi S."/>
            <person name="Hori S."/>
            <person name="Arai W."/>
            <person name="Tsubouchi T."/>
            <person name="Morono Y."/>
            <person name="Uchiyama I."/>
            <person name="Ito T."/>
            <person name="Fujiyama A."/>
            <person name="Inagaki F."/>
            <person name="Takami H."/>
        </authorList>
    </citation>
    <scope>NUCLEOTIDE SEQUENCE</scope>
    <source>
        <strain evidence="1">Expedition CK06-06</strain>
    </source>
</reference>
<name>X1A0S1_9ZZZZ</name>
<proteinExistence type="predicted"/>
<gene>
    <name evidence="1" type="ORF">S01H4_20365</name>
</gene>
<evidence type="ECO:0000313" key="1">
    <source>
        <dbReference type="EMBL" id="GAG63742.1"/>
    </source>
</evidence>